<keyword evidence="2" id="KW-1133">Transmembrane helix</keyword>
<feature type="region of interest" description="Disordered" evidence="1">
    <location>
        <begin position="11"/>
        <end position="119"/>
    </location>
</feature>
<reference evidence="4 5" key="1">
    <citation type="journal article" date="2019" name="Int. J. Syst. Evol. Microbiol.">
        <title>The Global Catalogue of Microorganisms (GCM) 10K type strain sequencing project: providing services to taxonomists for standard genome sequencing and annotation.</title>
        <authorList>
            <consortium name="The Broad Institute Genomics Platform"/>
            <consortium name="The Broad Institute Genome Sequencing Center for Infectious Disease"/>
            <person name="Wu L."/>
            <person name="Ma J."/>
        </authorList>
    </citation>
    <scope>NUCLEOTIDE SEQUENCE [LARGE SCALE GENOMIC DNA]</scope>
    <source>
        <strain evidence="4 5">JCM 30072</strain>
    </source>
</reference>
<dbReference type="EMBL" id="JBHSZI010000001">
    <property type="protein sequence ID" value="MFC7059298.1"/>
    <property type="molecule type" value="Genomic_DNA"/>
</dbReference>
<organism evidence="4 5">
    <name type="scientific">Halovenus salina</name>
    <dbReference type="NCBI Taxonomy" id="1510225"/>
    <lineage>
        <taxon>Archaea</taxon>
        <taxon>Methanobacteriati</taxon>
        <taxon>Methanobacteriota</taxon>
        <taxon>Stenosarchaea group</taxon>
        <taxon>Halobacteria</taxon>
        <taxon>Halobacteriales</taxon>
        <taxon>Haloarculaceae</taxon>
        <taxon>Halovenus</taxon>
    </lineage>
</organism>
<comment type="caution">
    <text evidence="4">The sequence shown here is derived from an EMBL/GenBank/DDBJ whole genome shotgun (WGS) entry which is preliminary data.</text>
</comment>
<accession>A0ABD5W518</accession>
<dbReference type="AlphaFoldDB" id="A0ABD5W518"/>
<feature type="compositionally biased region" description="Polar residues" evidence="1">
    <location>
        <begin position="23"/>
        <end position="32"/>
    </location>
</feature>
<evidence type="ECO:0000256" key="2">
    <source>
        <dbReference type="SAM" id="Phobius"/>
    </source>
</evidence>
<keyword evidence="2" id="KW-0812">Transmembrane</keyword>
<feature type="transmembrane region" description="Helical" evidence="2">
    <location>
        <begin position="210"/>
        <end position="229"/>
    </location>
</feature>
<feature type="compositionally biased region" description="Polar residues" evidence="1">
    <location>
        <begin position="91"/>
        <end position="102"/>
    </location>
</feature>
<evidence type="ECO:0000313" key="5">
    <source>
        <dbReference type="Proteomes" id="UP001596445"/>
    </source>
</evidence>
<evidence type="ECO:0000256" key="1">
    <source>
        <dbReference type="SAM" id="MobiDB-lite"/>
    </source>
</evidence>
<dbReference type="RefSeq" id="WP_382186264.1">
    <property type="nucleotide sequence ID" value="NZ_JBHSZI010000001.1"/>
</dbReference>
<feature type="transmembrane region" description="Helical" evidence="2">
    <location>
        <begin position="131"/>
        <end position="152"/>
    </location>
</feature>
<evidence type="ECO:0000259" key="3">
    <source>
        <dbReference type="Pfam" id="PF25933"/>
    </source>
</evidence>
<feature type="domain" description="DUF7978" evidence="3">
    <location>
        <begin position="126"/>
        <end position="301"/>
    </location>
</feature>
<feature type="compositionally biased region" description="Low complexity" evidence="1">
    <location>
        <begin position="69"/>
        <end position="82"/>
    </location>
</feature>
<feature type="transmembrane region" description="Helical" evidence="2">
    <location>
        <begin position="241"/>
        <end position="264"/>
    </location>
</feature>
<keyword evidence="5" id="KW-1185">Reference proteome</keyword>
<keyword evidence="2" id="KW-0472">Membrane</keyword>
<name>A0ABD5W518_9EURY</name>
<feature type="transmembrane region" description="Helical" evidence="2">
    <location>
        <begin position="276"/>
        <end position="299"/>
    </location>
</feature>
<feature type="compositionally biased region" description="Basic and acidic residues" evidence="1">
    <location>
        <begin position="33"/>
        <end position="67"/>
    </location>
</feature>
<dbReference type="InterPro" id="IPR058284">
    <property type="entry name" value="DUF7978"/>
</dbReference>
<evidence type="ECO:0000313" key="4">
    <source>
        <dbReference type="EMBL" id="MFC7059298.1"/>
    </source>
</evidence>
<dbReference type="Pfam" id="PF25933">
    <property type="entry name" value="DUF7978"/>
    <property type="match status" value="1"/>
</dbReference>
<feature type="compositionally biased region" description="Low complexity" evidence="1">
    <location>
        <begin position="103"/>
        <end position="119"/>
    </location>
</feature>
<sequence>MTVEDIEWLADEAEESGADVVEVTTNGTATDEAQQRAADHDISVTEPREYQSGKEGERQQRPQDRGHQQQRQQPRQSGQQPPRRSRRAETDQQPSRQQPDTRSGQMTGEGSSSSSSGLSDMLFSNSRPVGGFLYGLLGFVLSFVFTTIYFFYRLDEITDGNIDGVFPDGSLPQAFAWPFYNANRVDITVEAGGRSVDNINYIANSDQLNGLVFSAIIALMLVLSGYSVASRATESLTGREAASAGTSIVSGYLPLLVAGTFLFSTDFQGASGGPEFGLSLVLWGVIYAFVFGGIGGYLAGAR</sequence>
<gene>
    <name evidence="4" type="ORF">ACFQQG_15380</name>
</gene>
<dbReference type="Proteomes" id="UP001596445">
    <property type="component" value="Unassembled WGS sequence"/>
</dbReference>
<proteinExistence type="predicted"/>
<protein>
    <recommendedName>
        <fullName evidence="3">DUF7978 domain-containing protein</fullName>
    </recommendedName>
</protein>